<organism evidence="1 2">
    <name type="scientific">Paenibacillus sabuli</name>
    <dbReference type="NCBI Taxonomy" id="2772509"/>
    <lineage>
        <taxon>Bacteria</taxon>
        <taxon>Bacillati</taxon>
        <taxon>Bacillota</taxon>
        <taxon>Bacilli</taxon>
        <taxon>Bacillales</taxon>
        <taxon>Paenibacillaceae</taxon>
        <taxon>Paenibacillus</taxon>
    </lineage>
</organism>
<accession>A0A927GPL2</accession>
<evidence type="ECO:0000313" key="2">
    <source>
        <dbReference type="Proteomes" id="UP000621560"/>
    </source>
</evidence>
<dbReference type="Proteomes" id="UP000621560">
    <property type="component" value="Unassembled WGS sequence"/>
</dbReference>
<reference evidence="1" key="1">
    <citation type="submission" date="2020-09" db="EMBL/GenBank/DDBJ databases">
        <title>A novel bacterium of genus Paenibacillus, isolated from South China Sea.</title>
        <authorList>
            <person name="Huang H."/>
            <person name="Mo K."/>
            <person name="Hu Y."/>
        </authorList>
    </citation>
    <scope>NUCLEOTIDE SEQUENCE</scope>
    <source>
        <strain evidence="1">IB182496</strain>
    </source>
</reference>
<dbReference type="EMBL" id="JACXIZ010000001">
    <property type="protein sequence ID" value="MBD2843584.1"/>
    <property type="molecule type" value="Genomic_DNA"/>
</dbReference>
<name>A0A927GPL2_9BACL</name>
<proteinExistence type="predicted"/>
<dbReference type="InterPro" id="IPR043721">
    <property type="entry name" value="DUF5662"/>
</dbReference>
<dbReference type="AlphaFoldDB" id="A0A927GPL2"/>
<evidence type="ECO:0008006" key="3">
    <source>
        <dbReference type="Google" id="ProtNLM"/>
    </source>
</evidence>
<evidence type="ECO:0000313" key="1">
    <source>
        <dbReference type="EMBL" id="MBD2843584.1"/>
    </source>
</evidence>
<sequence length="158" mass="19187">MRIAYWRYLLYVLDHKLNVLVECWRAGLIIQGITHDLSKFGPQEFIPYALKFYANRMDEATELRWKKAWIHHQNHNKHHWEYWIVNRTTKEAVPIPKKYMVEMVCDWRSFSRKWGRKVKDSTLCERMMASDAMILHPTTRKELESYIMEDRERAGQIS</sequence>
<dbReference type="Pfam" id="PF18907">
    <property type="entry name" value="DUF5662"/>
    <property type="match status" value="1"/>
</dbReference>
<keyword evidence="2" id="KW-1185">Reference proteome</keyword>
<comment type="caution">
    <text evidence="1">The sequence shown here is derived from an EMBL/GenBank/DDBJ whole genome shotgun (WGS) entry which is preliminary data.</text>
</comment>
<gene>
    <name evidence="1" type="ORF">IDH44_00145</name>
</gene>
<protein>
    <recommendedName>
        <fullName evidence="3">Catalase</fullName>
    </recommendedName>
</protein>